<accession>A0AAV7HJP5</accession>
<evidence type="ECO:0000313" key="2">
    <source>
        <dbReference type="Proteomes" id="UP000775213"/>
    </source>
</evidence>
<sequence>MHASHKRKKTIGRPFGFTFPQYYKNPSRTHIFQPINFISPGPFRKLPHPCVILPAAAICRFTSAPTHLHLLPISYFSIPTVPKPLAAQSRWPCRTHLYLEPNASLLITAFAFYSLTQNCFSLISLSPNATRHPSRLNHQITGRVEISIAFHMGSPEIYNHISWIDSSKNQKIVNKRKMNTQEFLEEEKFDSNMKNTKLSIEERK</sequence>
<dbReference type="Proteomes" id="UP000775213">
    <property type="component" value="Unassembled WGS sequence"/>
</dbReference>
<evidence type="ECO:0000313" key="1">
    <source>
        <dbReference type="EMBL" id="KAH0468429.1"/>
    </source>
</evidence>
<comment type="caution">
    <text evidence="1">The sequence shown here is derived from an EMBL/GenBank/DDBJ whole genome shotgun (WGS) entry which is preliminary data.</text>
</comment>
<dbReference type="EMBL" id="JAGFBR010000004">
    <property type="protein sequence ID" value="KAH0468429.1"/>
    <property type="molecule type" value="Genomic_DNA"/>
</dbReference>
<dbReference type="AlphaFoldDB" id="A0AAV7HJP5"/>
<protein>
    <submittedName>
        <fullName evidence="1">Uncharacterized protein</fullName>
    </submittedName>
</protein>
<proteinExistence type="predicted"/>
<organism evidence="1 2">
    <name type="scientific">Dendrobium chrysotoxum</name>
    <name type="common">Orchid</name>
    <dbReference type="NCBI Taxonomy" id="161865"/>
    <lineage>
        <taxon>Eukaryota</taxon>
        <taxon>Viridiplantae</taxon>
        <taxon>Streptophyta</taxon>
        <taxon>Embryophyta</taxon>
        <taxon>Tracheophyta</taxon>
        <taxon>Spermatophyta</taxon>
        <taxon>Magnoliopsida</taxon>
        <taxon>Liliopsida</taxon>
        <taxon>Asparagales</taxon>
        <taxon>Orchidaceae</taxon>
        <taxon>Epidendroideae</taxon>
        <taxon>Malaxideae</taxon>
        <taxon>Dendrobiinae</taxon>
        <taxon>Dendrobium</taxon>
    </lineage>
</organism>
<keyword evidence="2" id="KW-1185">Reference proteome</keyword>
<gene>
    <name evidence="1" type="ORF">IEQ34_003462</name>
</gene>
<name>A0AAV7HJP5_DENCH</name>
<reference evidence="1 2" key="1">
    <citation type="journal article" date="2021" name="Hortic Res">
        <title>Chromosome-scale assembly of the Dendrobium chrysotoxum genome enhances the understanding of orchid evolution.</title>
        <authorList>
            <person name="Zhang Y."/>
            <person name="Zhang G.Q."/>
            <person name="Zhang D."/>
            <person name="Liu X.D."/>
            <person name="Xu X.Y."/>
            <person name="Sun W.H."/>
            <person name="Yu X."/>
            <person name="Zhu X."/>
            <person name="Wang Z.W."/>
            <person name="Zhao X."/>
            <person name="Zhong W.Y."/>
            <person name="Chen H."/>
            <person name="Yin W.L."/>
            <person name="Huang T."/>
            <person name="Niu S.C."/>
            <person name="Liu Z.J."/>
        </authorList>
    </citation>
    <scope>NUCLEOTIDE SEQUENCE [LARGE SCALE GENOMIC DNA]</scope>
    <source>
        <strain evidence="1">Lindl</strain>
    </source>
</reference>